<name>A0A804QKL9_MAIZE</name>
<sequence length="267" mass="28854">MQPPPFHPRHARSRLLPCAAVVASFPAMRKAASFPAHVAPLRLLPRHRGLLRRGGRGPTGASSASYGSRSCSARASSASRSACAPRRSAPCCATCTRPRAPARRVLKEHLLMVTLNVISRMLLGKKYVGEDGAGPGAAATPEEFRWMIEEIFLNGALHVGDMVSWLGWLDAHGYVGRMKRLAAKFDRFIEHVLREHGERQQREGGAFVPGDMVDLLLYLYLAGGTLQYGARNLVSIDNPVTPPPPAPVSGPPIGPGFVRPPPPPQEV</sequence>
<feature type="compositionally biased region" description="Low complexity" evidence="6">
    <location>
        <begin position="59"/>
        <end position="69"/>
    </location>
</feature>
<reference evidence="7" key="2">
    <citation type="submission" date="2019-07" db="EMBL/GenBank/DDBJ databases">
        <authorList>
            <person name="Seetharam A."/>
            <person name="Woodhouse M."/>
            <person name="Cannon E."/>
        </authorList>
    </citation>
    <scope>NUCLEOTIDE SEQUENCE [LARGE SCALE GENOMIC DNA]</scope>
    <source>
        <strain evidence="7">cv. B73</strain>
    </source>
</reference>
<dbReference type="Gene3D" id="1.10.630.10">
    <property type="entry name" value="Cytochrome P450"/>
    <property type="match status" value="1"/>
</dbReference>
<dbReference type="GO" id="GO:0020037">
    <property type="term" value="F:heme binding"/>
    <property type="evidence" value="ECO:0007669"/>
    <property type="project" value="InterPro"/>
</dbReference>
<dbReference type="GO" id="GO:0004497">
    <property type="term" value="F:monooxygenase activity"/>
    <property type="evidence" value="ECO:0007669"/>
    <property type="project" value="InterPro"/>
</dbReference>
<feature type="region of interest" description="Disordered" evidence="6">
    <location>
        <begin position="49"/>
        <end position="69"/>
    </location>
</feature>
<feature type="region of interest" description="Disordered" evidence="6">
    <location>
        <begin position="241"/>
        <end position="267"/>
    </location>
</feature>
<protein>
    <submittedName>
        <fullName evidence="7">Uncharacterized protein</fullName>
    </submittedName>
</protein>
<evidence type="ECO:0000313" key="8">
    <source>
        <dbReference type="Proteomes" id="UP000007305"/>
    </source>
</evidence>
<keyword evidence="5" id="KW-0408">Iron</keyword>
<dbReference type="Gramene" id="Zm00001eb336520_T001">
    <property type="protein sequence ID" value="Zm00001eb336520_P001"/>
    <property type="gene ID" value="Zm00001eb336520"/>
</dbReference>
<accession>A0A804QKL9</accession>
<evidence type="ECO:0000256" key="3">
    <source>
        <dbReference type="ARBA" id="ARBA00022723"/>
    </source>
</evidence>
<dbReference type="SUPFAM" id="SSF48264">
    <property type="entry name" value="Cytochrome P450"/>
    <property type="match status" value="1"/>
</dbReference>
<dbReference type="GO" id="GO:0005506">
    <property type="term" value="F:iron ion binding"/>
    <property type="evidence" value="ECO:0007669"/>
    <property type="project" value="InterPro"/>
</dbReference>
<proteinExistence type="inferred from homology"/>
<dbReference type="InParanoid" id="A0A804QKL9"/>
<dbReference type="Proteomes" id="UP000007305">
    <property type="component" value="Chromosome 8"/>
</dbReference>
<reference evidence="7" key="3">
    <citation type="submission" date="2021-05" db="UniProtKB">
        <authorList>
            <consortium name="EnsemblPlants"/>
        </authorList>
    </citation>
    <scope>IDENTIFICATION</scope>
    <source>
        <strain evidence="7">cv. B73</strain>
    </source>
</reference>
<dbReference type="AlphaFoldDB" id="A0A804QKL9"/>
<organism evidence="7 8">
    <name type="scientific">Zea mays</name>
    <name type="common">Maize</name>
    <dbReference type="NCBI Taxonomy" id="4577"/>
    <lineage>
        <taxon>Eukaryota</taxon>
        <taxon>Viridiplantae</taxon>
        <taxon>Streptophyta</taxon>
        <taxon>Embryophyta</taxon>
        <taxon>Tracheophyta</taxon>
        <taxon>Spermatophyta</taxon>
        <taxon>Magnoliopsida</taxon>
        <taxon>Liliopsida</taxon>
        <taxon>Poales</taxon>
        <taxon>Poaceae</taxon>
        <taxon>PACMAD clade</taxon>
        <taxon>Panicoideae</taxon>
        <taxon>Andropogonodae</taxon>
        <taxon>Andropogoneae</taxon>
        <taxon>Tripsacinae</taxon>
        <taxon>Zea</taxon>
    </lineage>
</organism>
<evidence type="ECO:0000256" key="2">
    <source>
        <dbReference type="ARBA" id="ARBA00022617"/>
    </source>
</evidence>
<dbReference type="InterPro" id="IPR036396">
    <property type="entry name" value="Cyt_P450_sf"/>
</dbReference>
<evidence type="ECO:0000256" key="6">
    <source>
        <dbReference type="SAM" id="MobiDB-lite"/>
    </source>
</evidence>
<dbReference type="PANTHER" id="PTHR47944">
    <property type="entry name" value="CYTOCHROME P450 98A9"/>
    <property type="match status" value="1"/>
</dbReference>
<reference evidence="8" key="1">
    <citation type="journal article" date="2009" name="Science">
        <title>The B73 maize genome: complexity, diversity, and dynamics.</title>
        <authorList>
            <person name="Schnable P.S."/>
            <person name="Ware D."/>
            <person name="Fulton R.S."/>
            <person name="Stein J.C."/>
            <person name="Wei F."/>
            <person name="Pasternak S."/>
            <person name="Liang C."/>
            <person name="Zhang J."/>
            <person name="Fulton L."/>
            <person name="Graves T.A."/>
            <person name="Minx P."/>
            <person name="Reily A.D."/>
            <person name="Courtney L."/>
            <person name="Kruchowski S.S."/>
            <person name="Tomlinson C."/>
            <person name="Strong C."/>
            <person name="Delehaunty K."/>
            <person name="Fronick C."/>
            <person name="Courtney B."/>
            <person name="Rock S.M."/>
            <person name="Belter E."/>
            <person name="Du F."/>
            <person name="Kim K."/>
            <person name="Abbott R.M."/>
            <person name="Cotton M."/>
            <person name="Levy A."/>
            <person name="Marchetto P."/>
            <person name="Ochoa K."/>
            <person name="Jackson S.M."/>
            <person name="Gillam B."/>
            <person name="Chen W."/>
            <person name="Yan L."/>
            <person name="Higginbotham J."/>
            <person name="Cardenas M."/>
            <person name="Waligorski J."/>
            <person name="Applebaum E."/>
            <person name="Phelps L."/>
            <person name="Falcone J."/>
            <person name="Kanchi K."/>
            <person name="Thane T."/>
            <person name="Scimone A."/>
            <person name="Thane N."/>
            <person name="Henke J."/>
            <person name="Wang T."/>
            <person name="Ruppert J."/>
            <person name="Shah N."/>
            <person name="Rotter K."/>
            <person name="Hodges J."/>
            <person name="Ingenthron E."/>
            <person name="Cordes M."/>
            <person name="Kohlberg S."/>
            <person name="Sgro J."/>
            <person name="Delgado B."/>
            <person name="Mead K."/>
            <person name="Chinwalla A."/>
            <person name="Leonard S."/>
            <person name="Crouse K."/>
            <person name="Collura K."/>
            <person name="Kudrna D."/>
            <person name="Currie J."/>
            <person name="He R."/>
            <person name="Angelova A."/>
            <person name="Rajasekar S."/>
            <person name="Mueller T."/>
            <person name="Lomeli R."/>
            <person name="Scara G."/>
            <person name="Ko A."/>
            <person name="Delaney K."/>
            <person name="Wissotski M."/>
            <person name="Lopez G."/>
            <person name="Campos D."/>
            <person name="Braidotti M."/>
            <person name="Ashley E."/>
            <person name="Golser W."/>
            <person name="Kim H."/>
            <person name="Lee S."/>
            <person name="Lin J."/>
            <person name="Dujmic Z."/>
            <person name="Kim W."/>
            <person name="Talag J."/>
            <person name="Zuccolo A."/>
            <person name="Fan C."/>
            <person name="Sebastian A."/>
            <person name="Kramer M."/>
            <person name="Spiegel L."/>
            <person name="Nascimento L."/>
            <person name="Zutavern T."/>
            <person name="Miller B."/>
            <person name="Ambroise C."/>
            <person name="Muller S."/>
            <person name="Spooner W."/>
            <person name="Narechania A."/>
            <person name="Ren L."/>
            <person name="Wei S."/>
            <person name="Kumari S."/>
            <person name="Faga B."/>
            <person name="Levy M.J."/>
            <person name="McMahan L."/>
            <person name="Van Buren P."/>
            <person name="Vaughn M.W."/>
            <person name="Ying K."/>
            <person name="Yeh C.-T."/>
            <person name="Emrich S.J."/>
            <person name="Jia Y."/>
            <person name="Kalyanaraman A."/>
            <person name="Hsia A.-P."/>
            <person name="Barbazuk W.B."/>
            <person name="Baucom R.S."/>
            <person name="Brutnell T.P."/>
            <person name="Carpita N.C."/>
            <person name="Chaparro C."/>
            <person name="Chia J.-M."/>
            <person name="Deragon J.-M."/>
            <person name="Estill J.C."/>
            <person name="Fu Y."/>
            <person name="Jeddeloh J.A."/>
            <person name="Han Y."/>
            <person name="Lee H."/>
            <person name="Li P."/>
            <person name="Lisch D.R."/>
            <person name="Liu S."/>
            <person name="Liu Z."/>
            <person name="Nagel D.H."/>
            <person name="McCann M.C."/>
            <person name="SanMiguel P."/>
            <person name="Myers A.M."/>
            <person name="Nettleton D."/>
            <person name="Nguyen J."/>
            <person name="Penning B.W."/>
            <person name="Ponnala L."/>
            <person name="Schneider K.L."/>
            <person name="Schwartz D.C."/>
            <person name="Sharma A."/>
            <person name="Soderlund C."/>
            <person name="Springer N.M."/>
            <person name="Sun Q."/>
            <person name="Wang H."/>
            <person name="Waterman M."/>
            <person name="Westerman R."/>
            <person name="Wolfgruber T.K."/>
            <person name="Yang L."/>
            <person name="Yu Y."/>
            <person name="Zhang L."/>
            <person name="Zhou S."/>
            <person name="Zhu Q."/>
            <person name="Bennetzen J.L."/>
            <person name="Dawe R.K."/>
            <person name="Jiang J."/>
            <person name="Jiang N."/>
            <person name="Presting G.G."/>
            <person name="Wessler S.R."/>
            <person name="Aluru S."/>
            <person name="Martienssen R.A."/>
            <person name="Clifton S.W."/>
            <person name="McCombie W.R."/>
            <person name="Wing R.A."/>
            <person name="Wilson R.K."/>
        </authorList>
    </citation>
    <scope>NUCLEOTIDE SEQUENCE [LARGE SCALE GENOMIC DNA]</scope>
    <source>
        <strain evidence="8">cv. B73</strain>
    </source>
</reference>
<keyword evidence="2" id="KW-0349">Heme</keyword>
<keyword evidence="8" id="KW-1185">Reference proteome</keyword>
<keyword evidence="4" id="KW-0560">Oxidoreductase</keyword>
<keyword evidence="3" id="KW-0479">Metal-binding</keyword>
<dbReference type="GO" id="GO:0016705">
    <property type="term" value="F:oxidoreductase activity, acting on paired donors, with incorporation or reduction of molecular oxygen"/>
    <property type="evidence" value="ECO:0007669"/>
    <property type="project" value="InterPro"/>
</dbReference>
<dbReference type="PANTHER" id="PTHR47944:SF8">
    <property type="entry name" value="CYTOCHROME P450 SUPERFAMILY PROTEIN"/>
    <property type="match status" value="1"/>
</dbReference>
<comment type="similarity">
    <text evidence="1">Belongs to the cytochrome P450 family.</text>
</comment>
<dbReference type="EnsemblPlants" id="Zm00001eb336520_T001">
    <property type="protein sequence ID" value="Zm00001eb336520_P001"/>
    <property type="gene ID" value="Zm00001eb336520"/>
</dbReference>
<evidence type="ECO:0000256" key="1">
    <source>
        <dbReference type="ARBA" id="ARBA00010617"/>
    </source>
</evidence>
<evidence type="ECO:0000256" key="4">
    <source>
        <dbReference type="ARBA" id="ARBA00023002"/>
    </source>
</evidence>
<evidence type="ECO:0000313" key="7">
    <source>
        <dbReference type="EnsemblPlants" id="Zm00001eb336520_P001"/>
    </source>
</evidence>
<evidence type="ECO:0000256" key="5">
    <source>
        <dbReference type="ARBA" id="ARBA00023004"/>
    </source>
</evidence>